<proteinExistence type="predicted"/>
<dbReference type="InterPro" id="IPR016040">
    <property type="entry name" value="NAD(P)-bd_dom"/>
</dbReference>
<gene>
    <name evidence="3" type="ORF">KFE25_008991</name>
</gene>
<name>A0A8J6CHS7_DIALT</name>
<dbReference type="EMBL" id="JAGTXO010000001">
    <property type="protein sequence ID" value="KAG8470570.1"/>
    <property type="molecule type" value="Genomic_DNA"/>
</dbReference>
<sequence length="277" mass="28256">MSSALAAIVLGLLGATSPSRLGRREFASIVGAGGSIAVLGGDARVAHAASKSVFVAGATGQTGRLVTRLLCERGGVAVVAGARNEAKARDLGLLCASIKHLDVGESIEAIAASLAGAECVVCALGFVPGNPLKMGEAAHLVDNVGTCKLIDACKMANVQQFVLVSSILTAGRKWGQENSPGFRITNAFGGVLDEKLVAEDHLKASGLGYVIVRPAGLRNDVGGEITISGENTLNSGEVARSNVARVCVEAALASPALKKVVELVETEKGTPSEQWFA</sequence>
<evidence type="ECO:0000313" key="3">
    <source>
        <dbReference type="EMBL" id="KAG8470570.1"/>
    </source>
</evidence>
<accession>A0A8J6CHS7</accession>
<keyword evidence="4" id="KW-1185">Reference proteome</keyword>
<dbReference type="Pfam" id="PF13460">
    <property type="entry name" value="NAD_binding_10"/>
    <property type="match status" value="1"/>
</dbReference>
<feature type="signal peptide" evidence="1">
    <location>
        <begin position="1"/>
        <end position="18"/>
    </location>
</feature>
<dbReference type="PANTHER" id="PTHR15020:SF11">
    <property type="entry name" value="OS06G0360300 PROTEIN"/>
    <property type="match status" value="1"/>
</dbReference>
<dbReference type="CDD" id="cd05243">
    <property type="entry name" value="SDR_a5"/>
    <property type="match status" value="1"/>
</dbReference>
<dbReference type="AlphaFoldDB" id="A0A8J6CHS7"/>
<evidence type="ECO:0000313" key="4">
    <source>
        <dbReference type="Proteomes" id="UP000751190"/>
    </source>
</evidence>
<feature type="domain" description="NAD(P)-binding" evidence="2">
    <location>
        <begin position="57"/>
        <end position="251"/>
    </location>
</feature>
<dbReference type="Gene3D" id="3.40.50.720">
    <property type="entry name" value="NAD(P)-binding Rossmann-like Domain"/>
    <property type="match status" value="1"/>
</dbReference>
<organism evidence="3 4">
    <name type="scientific">Diacronema lutheri</name>
    <name type="common">Unicellular marine alga</name>
    <name type="synonym">Monochrysis lutheri</name>
    <dbReference type="NCBI Taxonomy" id="2081491"/>
    <lineage>
        <taxon>Eukaryota</taxon>
        <taxon>Haptista</taxon>
        <taxon>Haptophyta</taxon>
        <taxon>Pavlovophyceae</taxon>
        <taxon>Pavlovales</taxon>
        <taxon>Pavlovaceae</taxon>
        <taxon>Diacronema</taxon>
    </lineage>
</organism>
<dbReference type="SUPFAM" id="SSF51735">
    <property type="entry name" value="NAD(P)-binding Rossmann-fold domains"/>
    <property type="match status" value="1"/>
</dbReference>
<keyword evidence="1" id="KW-0732">Signal</keyword>
<dbReference type="PANTHER" id="PTHR15020">
    <property type="entry name" value="FLAVIN REDUCTASE-RELATED"/>
    <property type="match status" value="1"/>
</dbReference>
<dbReference type="InterPro" id="IPR036291">
    <property type="entry name" value="NAD(P)-bd_dom_sf"/>
</dbReference>
<evidence type="ECO:0000259" key="2">
    <source>
        <dbReference type="Pfam" id="PF13460"/>
    </source>
</evidence>
<evidence type="ECO:0000256" key="1">
    <source>
        <dbReference type="SAM" id="SignalP"/>
    </source>
</evidence>
<dbReference type="Proteomes" id="UP000751190">
    <property type="component" value="Unassembled WGS sequence"/>
</dbReference>
<feature type="chain" id="PRO_5035206497" description="NAD(P)-binding domain-containing protein" evidence="1">
    <location>
        <begin position="19"/>
        <end position="277"/>
    </location>
</feature>
<dbReference type="OrthoDB" id="419598at2759"/>
<reference evidence="3" key="1">
    <citation type="submission" date="2021-05" db="EMBL/GenBank/DDBJ databases">
        <title>The genome of the haptophyte Pavlova lutheri (Diacronema luteri, Pavlovales) - a model for lipid biosynthesis in eukaryotic algae.</title>
        <authorList>
            <person name="Hulatt C.J."/>
            <person name="Posewitz M.C."/>
        </authorList>
    </citation>
    <scope>NUCLEOTIDE SEQUENCE</scope>
    <source>
        <strain evidence="3">NIVA-4/92</strain>
    </source>
</reference>
<dbReference type="OMA" id="ECVVCAL"/>
<comment type="caution">
    <text evidence="3">The sequence shown here is derived from an EMBL/GenBank/DDBJ whole genome shotgun (WGS) entry which is preliminary data.</text>
</comment>
<protein>
    <recommendedName>
        <fullName evidence="2">NAD(P)-binding domain-containing protein</fullName>
    </recommendedName>
</protein>